<reference evidence="3 4" key="1">
    <citation type="submission" date="2016-07" db="EMBL/GenBank/DDBJ databases">
        <title>Draft genome of Scalindua rubra, obtained from a brine-seawater interface in the Red Sea, sheds light on salt adaptation in anammox bacteria.</title>
        <authorList>
            <person name="Speth D.R."/>
            <person name="Lagkouvardos I."/>
            <person name="Wang Y."/>
            <person name="Qian P.-Y."/>
            <person name="Dutilh B.E."/>
            <person name="Jetten M.S."/>
        </authorList>
    </citation>
    <scope>NUCLEOTIDE SEQUENCE [LARGE SCALE GENOMIC DNA]</scope>
    <source>
        <strain evidence="3">BSI-1</strain>
    </source>
</reference>
<dbReference type="PANTHER" id="PTHR36565">
    <property type="entry name" value="UPF0332 PROTEIN TM_1000"/>
    <property type="match status" value="1"/>
</dbReference>
<protein>
    <submittedName>
        <fullName evidence="3">HEPN domain protein</fullName>
    </submittedName>
</protein>
<gene>
    <name evidence="3" type="ORF">SCARUB_01483</name>
</gene>
<evidence type="ECO:0000256" key="1">
    <source>
        <dbReference type="ARBA" id="ARBA00038248"/>
    </source>
</evidence>
<evidence type="ECO:0000313" key="4">
    <source>
        <dbReference type="Proteomes" id="UP000094056"/>
    </source>
</evidence>
<dbReference type="InterPro" id="IPR052226">
    <property type="entry name" value="UPF0332_toxin"/>
</dbReference>
<sequence length="122" mass="14206">MDEDTRILIKVRIESSNEDLATARELLGLKRYRAAVNRAYYAIFSITNAVLLTKKIERSKHAGVEAAFIQHFVKKGIFDNEYGRIFDFIRKKSEESDYSAKIKIYEETAKRLSEKLKNLSRN</sequence>
<dbReference type="InterPro" id="IPR007842">
    <property type="entry name" value="HEPN_dom"/>
</dbReference>
<dbReference type="PANTHER" id="PTHR36565:SF1">
    <property type="entry name" value="UPF0332 PROTEIN TM_1000"/>
    <property type="match status" value="1"/>
</dbReference>
<dbReference type="AlphaFoldDB" id="A0A1E3XEK3"/>
<evidence type="ECO:0000313" key="3">
    <source>
        <dbReference type="EMBL" id="ODS33374.1"/>
    </source>
</evidence>
<dbReference type="Pfam" id="PF05168">
    <property type="entry name" value="HEPN"/>
    <property type="match status" value="1"/>
</dbReference>
<dbReference type="EMBL" id="MAYW01000030">
    <property type="protein sequence ID" value="ODS33374.1"/>
    <property type="molecule type" value="Genomic_DNA"/>
</dbReference>
<proteinExistence type="inferred from homology"/>
<name>A0A1E3XEK3_9BACT</name>
<feature type="domain" description="HEPN" evidence="2">
    <location>
        <begin position="11"/>
        <end position="118"/>
    </location>
</feature>
<dbReference type="Proteomes" id="UP000094056">
    <property type="component" value="Unassembled WGS sequence"/>
</dbReference>
<accession>A0A1E3XEK3</accession>
<evidence type="ECO:0000259" key="2">
    <source>
        <dbReference type="Pfam" id="PF05168"/>
    </source>
</evidence>
<comment type="caution">
    <text evidence="3">The sequence shown here is derived from an EMBL/GenBank/DDBJ whole genome shotgun (WGS) entry which is preliminary data.</text>
</comment>
<organism evidence="3 4">
    <name type="scientific">Candidatus Scalindua rubra</name>
    <dbReference type="NCBI Taxonomy" id="1872076"/>
    <lineage>
        <taxon>Bacteria</taxon>
        <taxon>Pseudomonadati</taxon>
        <taxon>Planctomycetota</taxon>
        <taxon>Candidatus Brocadiia</taxon>
        <taxon>Candidatus Brocadiales</taxon>
        <taxon>Candidatus Scalinduaceae</taxon>
        <taxon>Candidatus Scalindua</taxon>
    </lineage>
</organism>
<comment type="similarity">
    <text evidence="1">Belongs to the UPF0332 family.</text>
</comment>
<dbReference type="Gene3D" id="1.20.120.330">
    <property type="entry name" value="Nucleotidyltransferases domain 2"/>
    <property type="match status" value="1"/>
</dbReference>